<dbReference type="EMBL" id="AB910866">
    <property type="protein sequence ID" value="BAO65634.1"/>
    <property type="molecule type" value="mRNA"/>
</dbReference>
<feature type="signal peptide" evidence="3">
    <location>
        <begin position="1"/>
        <end position="20"/>
    </location>
</feature>
<comment type="subcellular location">
    <subcellularLocation>
        <location evidence="1">Secreted</location>
    </subcellularLocation>
</comment>
<dbReference type="GO" id="GO:0005576">
    <property type="term" value="C:extracellular region"/>
    <property type="evidence" value="ECO:0007669"/>
    <property type="project" value="UniProtKB-SubCell"/>
</dbReference>
<evidence type="ECO:0000313" key="4">
    <source>
        <dbReference type="EMBL" id="BAO65634.1"/>
    </source>
</evidence>
<dbReference type="GO" id="GO:0008200">
    <property type="term" value="F:ion channel inhibitor activity"/>
    <property type="evidence" value="ECO:0007669"/>
    <property type="project" value="InterPro"/>
</dbReference>
<name>X5IWT2_CONGE</name>
<accession>X5IWT2</accession>
<evidence type="ECO:0000256" key="2">
    <source>
        <dbReference type="ARBA" id="ARBA00022525"/>
    </source>
</evidence>
<organism evidence="4">
    <name type="scientific">Conus geographus</name>
    <name type="common">Geography cone</name>
    <name type="synonym">Nubecula geographus</name>
    <dbReference type="NCBI Taxonomy" id="6491"/>
    <lineage>
        <taxon>Eukaryota</taxon>
        <taxon>Metazoa</taxon>
        <taxon>Spiralia</taxon>
        <taxon>Lophotrochozoa</taxon>
        <taxon>Mollusca</taxon>
        <taxon>Gastropoda</taxon>
        <taxon>Caenogastropoda</taxon>
        <taxon>Neogastropoda</taxon>
        <taxon>Conoidea</taxon>
        <taxon>Conidae</taxon>
        <taxon>Conus</taxon>
        <taxon>Gastridium</taxon>
    </lineage>
</organism>
<dbReference type="Pfam" id="PF02950">
    <property type="entry name" value="Conotoxin"/>
    <property type="match status" value="1"/>
</dbReference>
<sequence length="79" mass="9028">MSGLGIMVLTLLLLVSMAISHRYAREKQATRRDVVNIRRRSKPKTPECKRICKLEEKKCCCVRSEGPKCSRLCGLPMFC</sequence>
<protein>
    <submittedName>
        <fullName evidence="4">G101 VD Superfamily O3 precursor conopeptide</fullName>
    </submittedName>
</protein>
<proteinExistence type="evidence at transcript level"/>
<evidence type="ECO:0000256" key="1">
    <source>
        <dbReference type="ARBA" id="ARBA00004613"/>
    </source>
</evidence>
<evidence type="ECO:0000256" key="3">
    <source>
        <dbReference type="SAM" id="SignalP"/>
    </source>
</evidence>
<dbReference type="InterPro" id="IPR004214">
    <property type="entry name" value="Conotoxin"/>
</dbReference>
<feature type="chain" id="PRO_5004956605" evidence="3">
    <location>
        <begin position="21"/>
        <end position="79"/>
    </location>
</feature>
<keyword evidence="3" id="KW-0732">Signal</keyword>
<dbReference type="AlphaFoldDB" id="X5IWT2"/>
<keyword evidence="2" id="KW-0964">Secreted</keyword>
<reference evidence="4" key="1">
    <citation type="journal article" date="2014" name="Nat. Commun.">
        <title>Evolution of separate predation- and defence-evoked venoms in carnivorous cone snails.</title>
        <authorList>
            <person name="Dutertre S."/>
            <person name="Jin A.-H."/>
            <person name="Vetter I."/>
            <person name="Hamilton B."/>
            <person name="Sunagar K."/>
            <person name="Lavergne V."/>
            <person name="Dutertre V."/>
            <person name="Fry B.G."/>
            <person name="Antunes A."/>
            <person name="Venter D.J."/>
            <person name="Alewood P.F."/>
            <person name="Lewis R.J."/>
        </authorList>
    </citation>
    <scope>NUCLEOTIDE SEQUENCE</scope>
    <source>
        <strain evidence="4">G101</strain>
        <tissue evidence="4">Venom duct</tissue>
    </source>
</reference>